<evidence type="ECO:0000259" key="3">
    <source>
        <dbReference type="PROSITE" id="PS51186"/>
    </source>
</evidence>
<keyword evidence="1" id="KW-0808">Transferase</keyword>
<comment type="caution">
    <text evidence="4">The sequence shown here is derived from an EMBL/GenBank/DDBJ whole genome shotgun (WGS) entry which is preliminary data.</text>
</comment>
<gene>
    <name evidence="4" type="ORF">DSM107014_13985</name>
</gene>
<dbReference type="Pfam" id="PF00583">
    <property type="entry name" value="Acetyltransf_1"/>
    <property type="match status" value="1"/>
</dbReference>
<dbReference type="AlphaFoldDB" id="A0A941JST9"/>
<dbReference type="PANTHER" id="PTHR43072:SF23">
    <property type="entry name" value="UPF0039 PROTEIN C11D3.02C"/>
    <property type="match status" value="1"/>
</dbReference>
<name>A0A941JST9_9CHRO</name>
<dbReference type="EMBL" id="JADQBC010000099">
    <property type="protein sequence ID" value="MBR8828986.1"/>
    <property type="molecule type" value="Genomic_DNA"/>
</dbReference>
<evidence type="ECO:0000313" key="4">
    <source>
        <dbReference type="EMBL" id="MBR8828986.1"/>
    </source>
</evidence>
<dbReference type="Gene3D" id="3.40.630.30">
    <property type="match status" value="1"/>
</dbReference>
<dbReference type="InterPro" id="IPR000182">
    <property type="entry name" value="GNAT_dom"/>
</dbReference>
<reference evidence="4" key="1">
    <citation type="submission" date="2021-02" db="EMBL/GenBank/DDBJ databases">
        <title>Metagenome analyses of Stigonema ocellatum DSM 106950, Chlorogloea purpurea SAG 13.99 and Gomphosphaeria aponina DSM 107014.</title>
        <authorList>
            <person name="Marter P."/>
            <person name="Huang S."/>
        </authorList>
    </citation>
    <scope>NUCLEOTIDE SEQUENCE</scope>
    <source>
        <strain evidence="4">JP213</strain>
    </source>
</reference>
<dbReference type="GO" id="GO:0016747">
    <property type="term" value="F:acyltransferase activity, transferring groups other than amino-acyl groups"/>
    <property type="evidence" value="ECO:0007669"/>
    <property type="project" value="InterPro"/>
</dbReference>
<keyword evidence="2" id="KW-0012">Acyltransferase</keyword>
<feature type="domain" description="N-acetyltransferase" evidence="3">
    <location>
        <begin position="1"/>
        <end position="163"/>
    </location>
</feature>
<organism evidence="4 5">
    <name type="scientific">Gomphosphaeria aponina SAG 52.96 = DSM 107014</name>
    <dbReference type="NCBI Taxonomy" id="1521640"/>
    <lineage>
        <taxon>Bacteria</taxon>
        <taxon>Bacillati</taxon>
        <taxon>Cyanobacteriota</taxon>
        <taxon>Cyanophyceae</taxon>
        <taxon>Oscillatoriophycideae</taxon>
        <taxon>Chroococcales</taxon>
        <taxon>Gomphosphaeriaceae</taxon>
        <taxon>Gomphosphaeria</taxon>
    </lineage>
</organism>
<evidence type="ECO:0000256" key="1">
    <source>
        <dbReference type="ARBA" id="ARBA00022679"/>
    </source>
</evidence>
<proteinExistence type="predicted"/>
<protein>
    <submittedName>
        <fullName evidence="4">N-acetyltransferase</fullName>
    </submittedName>
</protein>
<dbReference type="SUPFAM" id="SSF55729">
    <property type="entry name" value="Acyl-CoA N-acyltransferases (Nat)"/>
    <property type="match status" value="1"/>
</dbReference>
<accession>A0A941JST9</accession>
<dbReference type="PROSITE" id="PS51186">
    <property type="entry name" value="GNAT"/>
    <property type="match status" value="1"/>
</dbReference>
<evidence type="ECO:0000313" key="5">
    <source>
        <dbReference type="Proteomes" id="UP000767446"/>
    </source>
</evidence>
<dbReference type="CDD" id="cd04301">
    <property type="entry name" value="NAT_SF"/>
    <property type="match status" value="1"/>
</dbReference>
<evidence type="ECO:0000256" key="2">
    <source>
        <dbReference type="ARBA" id="ARBA00023315"/>
    </source>
</evidence>
<dbReference type="InterPro" id="IPR016181">
    <property type="entry name" value="Acyl_CoA_acyltransferase"/>
</dbReference>
<sequence>MKIRDAIEADLSAIVEIYNAAVPSRIATGDTKPVTVESRRAWFYDHSPSMRPLWVMEAEEIIIAWLSFNSFYGRPAYEQTAELSIYISPQYRGRGMGQKLLQQAIEHSPRLGLKNLVAFIFAHNEASLRLFEKNRFQQWGYLPLVAELDGVERDLVILGLRVG</sequence>
<dbReference type="PANTHER" id="PTHR43072">
    <property type="entry name" value="N-ACETYLTRANSFERASE"/>
    <property type="match status" value="1"/>
</dbReference>
<dbReference type="Proteomes" id="UP000767446">
    <property type="component" value="Unassembled WGS sequence"/>
</dbReference>